<proteinExistence type="inferred from homology"/>
<dbReference type="GO" id="GO:0009318">
    <property type="term" value="C:exodeoxyribonuclease VII complex"/>
    <property type="evidence" value="ECO:0007669"/>
    <property type="project" value="UniProtKB-UniRule"/>
</dbReference>
<evidence type="ECO:0000256" key="1">
    <source>
        <dbReference type="ARBA" id="ARBA00022490"/>
    </source>
</evidence>
<dbReference type="Pfam" id="PF13742">
    <property type="entry name" value="tRNA_anti_2"/>
    <property type="match status" value="1"/>
</dbReference>
<dbReference type="InterPro" id="IPR025824">
    <property type="entry name" value="OB-fold_nuc-bd_dom"/>
</dbReference>
<dbReference type="EMBL" id="CP025781">
    <property type="protein sequence ID" value="QBC42655.1"/>
    <property type="molecule type" value="Genomic_DNA"/>
</dbReference>
<evidence type="ECO:0000259" key="7">
    <source>
        <dbReference type="Pfam" id="PF02601"/>
    </source>
</evidence>
<evidence type="ECO:0000256" key="5">
    <source>
        <dbReference type="HAMAP-Rule" id="MF_00378"/>
    </source>
</evidence>
<dbReference type="RefSeq" id="WP_130105273.1">
    <property type="nucleotide sequence ID" value="NZ_CP025781.1"/>
</dbReference>
<evidence type="ECO:0000256" key="4">
    <source>
        <dbReference type="ARBA" id="ARBA00022839"/>
    </source>
</evidence>
<dbReference type="GO" id="GO:0006308">
    <property type="term" value="P:DNA catabolic process"/>
    <property type="evidence" value="ECO:0007669"/>
    <property type="project" value="UniProtKB-UniRule"/>
</dbReference>
<evidence type="ECO:0000313" key="10">
    <source>
        <dbReference type="Proteomes" id="UP000515917"/>
    </source>
</evidence>
<dbReference type="GO" id="GO:0008855">
    <property type="term" value="F:exodeoxyribonuclease VII activity"/>
    <property type="evidence" value="ECO:0007669"/>
    <property type="project" value="UniProtKB-UniRule"/>
</dbReference>
<comment type="similarity">
    <text evidence="5 6">Belongs to the XseA family.</text>
</comment>
<sequence length="451" mass="49670">MNLSSTNGVILTVAELNNRAKSLLESCFPLLWVAGEISNFKRYDSGHCYFSLKDSKAQVRCVMFRNRAALIDFQPREGMQVEARALVSLYEARGDFQLTIEALRPAGLGALFAAYEKLKQKLELEGLFAPERKKPLPAFPRAVGIVTSPAAAALADVIAALQRRMPSLPIILYPTPVQGLDAAAQIASAIQKANQRQEVDVLIVCRGGGSLEDLWSFNEEVVARAIAACTIPLVSGIGHETDFSIADFVADVRAATPTAAAELVSPNSEEWLARLDRQRSRLHRAVERQLQSKMQGLDAAARRLQHPGARLAQQHAYILELSRRLHLAPNRALEKNRYRLTQSALRLNHLKPSTIRQQDRLASLKQRLASALPRTLLQRQQCLSMLAARLEPWNPQAVLARGYALVSRPDGQLVRLGANLKHGDALSLQFADSAVDVRVNKDLGLQGELGL</sequence>
<dbReference type="InterPro" id="IPR003753">
    <property type="entry name" value="Exonuc_VII_L"/>
</dbReference>
<evidence type="ECO:0000313" key="9">
    <source>
        <dbReference type="EMBL" id="QBC42655.1"/>
    </source>
</evidence>
<dbReference type="GO" id="GO:0005737">
    <property type="term" value="C:cytoplasm"/>
    <property type="evidence" value="ECO:0007669"/>
    <property type="project" value="UniProtKB-SubCell"/>
</dbReference>
<comment type="catalytic activity">
    <reaction evidence="5 6">
        <text>Exonucleolytic cleavage in either 5'- to 3'- or 3'- to 5'-direction to yield nucleoside 5'-phosphates.</text>
        <dbReference type="EC" id="3.1.11.6"/>
    </reaction>
</comment>
<keyword evidence="3 5" id="KW-0378">Hydrolase</keyword>
<dbReference type="GO" id="GO:0003676">
    <property type="term" value="F:nucleic acid binding"/>
    <property type="evidence" value="ECO:0007669"/>
    <property type="project" value="InterPro"/>
</dbReference>
<dbReference type="InterPro" id="IPR020579">
    <property type="entry name" value="Exonuc_VII_lsu_C"/>
</dbReference>
<name>A0A7G3G745_9NEIS</name>
<feature type="domain" description="OB-fold nucleic acid binding" evidence="8">
    <location>
        <begin position="11"/>
        <end position="103"/>
    </location>
</feature>
<protein>
    <recommendedName>
        <fullName evidence="5">Exodeoxyribonuclease 7 large subunit</fullName>
        <ecNumber evidence="5">3.1.11.6</ecNumber>
    </recommendedName>
    <alternativeName>
        <fullName evidence="5">Exodeoxyribonuclease VII large subunit</fullName>
        <shortName evidence="5">Exonuclease VII large subunit</shortName>
    </alternativeName>
</protein>
<feature type="domain" description="Exonuclease VII large subunit C-terminal" evidence="7">
    <location>
        <begin position="127"/>
        <end position="437"/>
    </location>
</feature>
<dbReference type="CDD" id="cd04489">
    <property type="entry name" value="ExoVII_LU_OBF"/>
    <property type="match status" value="1"/>
</dbReference>
<dbReference type="Pfam" id="PF02601">
    <property type="entry name" value="Exonuc_VII_L"/>
    <property type="match status" value="1"/>
</dbReference>
<comment type="function">
    <text evidence="5">Bidirectionally degrades single-stranded DNA into large acid-insoluble oligonucleotides, which are then degraded further into small acid-soluble oligonucleotides.</text>
</comment>
<keyword evidence="10" id="KW-1185">Reference proteome</keyword>
<reference evidence="9 10" key="1">
    <citation type="submission" date="2018-01" db="EMBL/GenBank/DDBJ databases">
        <title>Genome sequence of Iodobacter sp. strain PCH194 isolated from Indian Trans-Himalaya.</title>
        <authorList>
            <person name="Kumar V."/>
            <person name="Thakur V."/>
            <person name="Kumar S."/>
            <person name="Singh D."/>
        </authorList>
    </citation>
    <scope>NUCLEOTIDE SEQUENCE [LARGE SCALE GENOMIC DNA]</scope>
    <source>
        <strain evidence="9 10">PCH194</strain>
    </source>
</reference>
<evidence type="ECO:0000259" key="8">
    <source>
        <dbReference type="Pfam" id="PF13742"/>
    </source>
</evidence>
<keyword evidence="4 5" id="KW-0269">Exonuclease</keyword>
<comment type="subunit">
    <text evidence="5">Heterooligomer composed of large and small subunits.</text>
</comment>
<dbReference type="EC" id="3.1.11.6" evidence="5"/>
<keyword evidence="1 5" id="KW-0963">Cytoplasm</keyword>
<dbReference type="KEGG" id="ifl:C1H71_03180"/>
<accession>A0A7G3G745</accession>
<dbReference type="PANTHER" id="PTHR30008:SF0">
    <property type="entry name" value="EXODEOXYRIBONUCLEASE 7 LARGE SUBUNIT"/>
    <property type="match status" value="1"/>
</dbReference>
<evidence type="ECO:0000256" key="2">
    <source>
        <dbReference type="ARBA" id="ARBA00022722"/>
    </source>
</evidence>
<evidence type="ECO:0000256" key="3">
    <source>
        <dbReference type="ARBA" id="ARBA00022801"/>
    </source>
</evidence>
<dbReference type="AlphaFoldDB" id="A0A7G3G745"/>
<gene>
    <name evidence="5" type="primary">xseA</name>
    <name evidence="9" type="ORF">C1H71_03180</name>
</gene>
<keyword evidence="2 5" id="KW-0540">Nuclease</keyword>
<evidence type="ECO:0000256" key="6">
    <source>
        <dbReference type="RuleBase" id="RU004355"/>
    </source>
</evidence>
<comment type="subcellular location">
    <subcellularLocation>
        <location evidence="5 6">Cytoplasm</location>
    </subcellularLocation>
</comment>
<dbReference type="HAMAP" id="MF_00378">
    <property type="entry name" value="Exonuc_7_L"/>
    <property type="match status" value="1"/>
</dbReference>
<dbReference type="Proteomes" id="UP000515917">
    <property type="component" value="Chromosome"/>
</dbReference>
<organism evidence="9 10">
    <name type="scientific">Iodobacter fluviatilis</name>
    <dbReference type="NCBI Taxonomy" id="537"/>
    <lineage>
        <taxon>Bacteria</taxon>
        <taxon>Pseudomonadati</taxon>
        <taxon>Pseudomonadota</taxon>
        <taxon>Betaproteobacteria</taxon>
        <taxon>Neisseriales</taxon>
        <taxon>Chitinibacteraceae</taxon>
        <taxon>Iodobacter</taxon>
    </lineage>
</organism>
<dbReference type="NCBIfam" id="TIGR00237">
    <property type="entry name" value="xseA"/>
    <property type="match status" value="1"/>
</dbReference>
<dbReference type="PANTHER" id="PTHR30008">
    <property type="entry name" value="EXODEOXYRIBONUCLEASE 7 LARGE SUBUNIT"/>
    <property type="match status" value="1"/>
</dbReference>